<evidence type="ECO:0000313" key="5">
    <source>
        <dbReference type="EMBL" id="CAI5764654.1"/>
    </source>
</evidence>
<dbReference type="Pfam" id="PF13918">
    <property type="entry name" value="PLDc_3"/>
    <property type="match status" value="1"/>
</dbReference>
<dbReference type="SMART" id="SM00155">
    <property type="entry name" value="PLDc"/>
    <property type="match status" value="2"/>
</dbReference>
<proteinExistence type="inferred from homology"/>
<dbReference type="AlphaFoldDB" id="A0AA35JT76"/>
<dbReference type="PANTHER" id="PTHR10185">
    <property type="entry name" value="PHOSPHOLIPASE D - RELATED"/>
    <property type="match status" value="1"/>
</dbReference>
<keyword evidence="3" id="KW-1133">Transmembrane helix</keyword>
<feature type="transmembrane region" description="Helical" evidence="3">
    <location>
        <begin position="45"/>
        <end position="67"/>
    </location>
</feature>
<feature type="domain" description="PLD phosphodiesterase" evidence="4">
    <location>
        <begin position="230"/>
        <end position="257"/>
    </location>
</feature>
<evidence type="ECO:0000313" key="6">
    <source>
        <dbReference type="Proteomes" id="UP001178461"/>
    </source>
</evidence>
<evidence type="ECO:0000256" key="1">
    <source>
        <dbReference type="ARBA" id="ARBA00008664"/>
    </source>
</evidence>
<keyword evidence="6" id="KW-1185">Reference proteome</keyword>
<dbReference type="Gene3D" id="3.30.870.10">
    <property type="entry name" value="Endonuclease Chain A"/>
    <property type="match status" value="2"/>
</dbReference>
<organism evidence="5 6">
    <name type="scientific">Podarcis lilfordi</name>
    <name type="common">Lilford's wall lizard</name>
    <dbReference type="NCBI Taxonomy" id="74358"/>
    <lineage>
        <taxon>Eukaryota</taxon>
        <taxon>Metazoa</taxon>
        <taxon>Chordata</taxon>
        <taxon>Craniata</taxon>
        <taxon>Vertebrata</taxon>
        <taxon>Euteleostomi</taxon>
        <taxon>Lepidosauria</taxon>
        <taxon>Squamata</taxon>
        <taxon>Bifurcata</taxon>
        <taxon>Unidentata</taxon>
        <taxon>Episquamata</taxon>
        <taxon>Laterata</taxon>
        <taxon>Lacertibaenia</taxon>
        <taxon>Lacertidae</taxon>
        <taxon>Podarcis</taxon>
    </lineage>
</organism>
<dbReference type="Pfam" id="PF00614">
    <property type="entry name" value="PLDc"/>
    <property type="match status" value="2"/>
</dbReference>
<name>A0AA35JT76_9SAUR</name>
<dbReference type="GO" id="GO:0032588">
    <property type="term" value="C:trans-Golgi network membrane"/>
    <property type="evidence" value="ECO:0007669"/>
    <property type="project" value="TreeGrafter"/>
</dbReference>
<dbReference type="InterPro" id="IPR032803">
    <property type="entry name" value="PLDc_3"/>
</dbReference>
<comment type="similarity">
    <text evidence="1">Belongs to the phospholipase D family.</text>
</comment>
<dbReference type="GO" id="GO:0005783">
    <property type="term" value="C:endoplasmic reticulum"/>
    <property type="evidence" value="ECO:0007669"/>
    <property type="project" value="TreeGrafter"/>
</dbReference>
<dbReference type="PANTHER" id="PTHR10185:SF8">
    <property type="entry name" value="5'-3' EXONUCLEASE PLD4"/>
    <property type="match status" value="1"/>
</dbReference>
<accession>A0AA35JT76</accession>
<keyword evidence="3" id="KW-0812">Transmembrane</keyword>
<evidence type="ECO:0000256" key="3">
    <source>
        <dbReference type="SAM" id="Phobius"/>
    </source>
</evidence>
<dbReference type="GO" id="GO:0006909">
    <property type="term" value="P:phagocytosis"/>
    <property type="evidence" value="ECO:0007669"/>
    <property type="project" value="TreeGrafter"/>
</dbReference>
<reference evidence="5" key="1">
    <citation type="submission" date="2022-12" db="EMBL/GenBank/DDBJ databases">
        <authorList>
            <person name="Alioto T."/>
            <person name="Alioto T."/>
            <person name="Gomez Garrido J."/>
        </authorList>
    </citation>
    <scope>NUCLEOTIDE SEQUENCE</scope>
</reference>
<sequence>MGLSRVSSSIIIQKHQFFGDQPSLWSSSHFHTSLLARRSAARQHFMRVLSMFQVFGLLAAAGLLFVIRIHVMKPSTAVSPGEEDGVLNTHNNDDRNTERDRVIEMDSSPRCNDSCNFQLVESLPWDMPYGPNSSAAKSLYQAWMELLNITQESIHVASYYWSLTGEDLGVNDTSSKQGEDVLKKFESLLLKNVSVFIATSVPSKAKHSTDLEALEKRGAHIKRINFGQLTQGVMHTKFWIVDMKHVFLGSANIDWRALTQVKEVGVLISNCSCLAKDLWKTFKTYWDLGEANATIPSPWPSNYSTNINSYSPLEVQLNGTSTEAYFSASPASFCPGGRTFDLVAVLDVIYDAEKFVYVSMMDYFPTSRFRQPPRYWPPIDNALRSVALRQNIHIRLLINCWVHTDSSMFRFLESLSVLSDQHANITIEVKIFTVPVGNHTNIPFARLNHSKYMVTDKAVYIGTSNWSEEYFSITAGVGLVAKQSSADATKRNPTIQEQLRALFERDWNSKYSVKMEDLPGQKDCAWEDGFKSSFKS</sequence>
<dbReference type="GO" id="GO:0005634">
    <property type="term" value="C:nucleus"/>
    <property type="evidence" value="ECO:0007669"/>
    <property type="project" value="TreeGrafter"/>
</dbReference>
<dbReference type="GO" id="GO:0045335">
    <property type="term" value="C:phagocytic vesicle"/>
    <property type="evidence" value="ECO:0007669"/>
    <property type="project" value="TreeGrafter"/>
</dbReference>
<dbReference type="InterPro" id="IPR001736">
    <property type="entry name" value="PLipase_D/transphosphatidylase"/>
</dbReference>
<gene>
    <name evidence="5" type="ORF">PODLI_1B025089</name>
</gene>
<dbReference type="GO" id="GO:0003824">
    <property type="term" value="F:catalytic activity"/>
    <property type="evidence" value="ECO:0007669"/>
    <property type="project" value="InterPro"/>
</dbReference>
<dbReference type="GO" id="GO:0002244">
    <property type="term" value="P:hematopoietic progenitor cell differentiation"/>
    <property type="evidence" value="ECO:0007669"/>
    <property type="project" value="TreeGrafter"/>
</dbReference>
<feature type="domain" description="PLD phosphodiesterase" evidence="4">
    <location>
        <begin position="444"/>
        <end position="470"/>
    </location>
</feature>
<dbReference type="SUPFAM" id="SSF56024">
    <property type="entry name" value="Phospholipase D/nuclease"/>
    <property type="match status" value="2"/>
</dbReference>
<evidence type="ECO:0000259" key="4">
    <source>
        <dbReference type="SMART" id="SM00155"/>
    </source>
</evidence>
<protein>
    <submittedName>
        <fullName evidence="5">5&amp;apos</fullName>
    </submittedName>
</protein>
<dbReference type="EMBL" id="OX395126">
    <property type="protein sequence ID" value="CAI5764654.1"/>
    <property type="molecule type" value="Genomic_DNA"/>
</dbReference>
<feature type="region of interest" description="Disordered" evidence="2">
    <location>
        <begin position="80"/>
        <end position="99"/>
    </location>
</feature>
<keyword evidence="3" id="KW-0472">Membrane</keyword>
<dbReference type="Proteomes" id="UP001178461">
    <property type="component" value="Chromosome 1"/>
</dbReference>
<evidence type="ECO:0000256" key="2">
    <source>
        <dbReference type="SAM" id="MobiDB-lite"/>
    </source>
</evidence>
<dbReference type="InterPro" id="IPR050874">
    <property type="entry name" value="Diverse_PLD-related"/>
</dbReference>